<comment type="caution">
    <text evidence="2">The sequence shown here is derived from an EMBL/GenBank/DDBJ whole genome shotgun (WGS) entry which is preliminary data.</text>
</comment>
<dbReference type="EMBL" id="ML978122">
    <property type="protein sequence ID" value="KAF2102386.1"/>
    <property type="molecule type" value="Genomic_DNA"/>
</dbReference>
<evidence type="ECO:0000313" key="3">
    <source>
        <dbReference type="Proteomes" id="UP000799772"/>
    </source>
</evidence>
<proteinExistence type="predicted"/>
<reference evidence="2" key="1">
    <citation type="journal article" date="2020" name="Stud. Mycol.">
        <title>101 Dothideomycetes genomes: a test case for predicting lifestyles and emergence of pathogens.</title>
        <authorList>
            <person name="Haridas S."/>
            <person name="Albert R."/>
            <person name="Binder M."/>
            <person name="Bloem J."/>
            <person name="Labutti K."/>
            <person name="Salamov A."/>
            <person name="Andreopoulos B."/>
            <person name="Baker S."/>
            <person name="Barry K."/>
            <person name="Bills G."/>
            <person name="Bluhm B."/>
            <person name="Cannon C."/>
            <person name="Castanera R."/>
            <person name="Culley D."/>
            <person name="Daum C."/>
            <person name="Ezra D."/>
            <person name="Gonzalez J."/>
            <person name="Henrissat B."/>
            <person name="Kuo A."/>
            <person name="Liang C."/>
            <person name="Lipzen A."/>
            <person name="Lutzoni F."/>
            <person name="Magnuson J."/>
            <person name="Mondo S."/>
            <person name="Nolan M."/>
            <person name="Ohm R."/>
            <person name="Pangilinan J."/>
            <person name="Park H.-J."/>
            <person name="Ramirez L."/>
            <person name="Alfaro M."/>
            <person name="Sun H."/>
            <person name="Tritt A."/>
            <person name="Yoshinaga Y."/>
            <person name="Zwiers L.-H."/>
            <person name="Turgeon B."/>
            <person name="Goodwin S."/>
            <person name="Spatafora J."/>
            <person name="Crous P."/>
            <person name="Grigoriev I."/>
        </authorList>
    </citation>
    <scope>NUCLEOTIDE SEQUENCE</scope>
    <source>
        <strain evidence="2">CBS 133067</strain>
    </source>
</reference>
<feature type="region of interest" description="Disordered" evidence="1">
    <location>
        <begin position="266"/>
        <end position="289"/>
    </location>
</feature>
<organism evidence="2 3">
    <name type="scientific">Rhizodiscina lignyota</name>
    <dbReference type="NCBI Taxonomy" id="1504668"/>
    <lineage>
        <taxon>Eukaryota</taxon>
        <taxon>Fungi</taxon>
        <taxon>Dikarya</taxon>
        <taxon>Ascomycota</taxon>
        <taxon>Pezizomycotina</taxon>
        <taxon>Dothideomycetes</taxon>
        <taxon>Pleosporomycetidae</taxon>
        <taxon>Aulographales</taxon>
        <taxon>Rhizodiscinaceae</taxon>
        <taxon>Rhizodiscina</taxon>
    </lineage>
</organism>
<dbReference type="Proteomes" id="UP000799772">
    <property type="component" value="Unassembled WGS sequence"/>
</dbReference>
<protein>
    <submittedName>
        <fullName evidence="2">Uncharacterized protein</fullName>
    </submittedName>
</protein>
<name>A0A9P4M959_9PEZI</name>
<gene>
    <name evidence="2" type="ORF">NA57DRAFT_51968</name>
</gene>
<dbReference type="AlphaFoldDB" id="A0A9P4M959"/>
<feature type="region of interest" description="Disordered" evidence="1">
    <location>
        <begin position="24"/>
        <end position="44"/>
    </location>
</feature>
<feature type="compositionally biased region" description="Low complexity" evidence="1">
    <location>
        <begin position="266"/>
        <end position="282"/>
    </location>
</feature>
<accession>A0A9P4M959</accession>
<sequence>MTRLHDRKCSVITTAGDFFVLGVSRGRSKNKPTPSDSDDLTGRRGLSINTMSITRAAYLRKAAPVRSSLSSTARGEHTKTGGGIDGPCGSASVLGRLLQGMARALGVGHSESTEQPAYHGGGLALSDLCARRASSQLAKIFECGGAGRSDGFTAATADGKQRRRAVEQTGQKLPHRDWSGTHTILHGGPAARHARCPWFLGCWTFALAPRDQTPRWMIRAPARTPSQGGRQEGSRPCLGGACCFKTCGNEERPEWCTVTGPFRPRQGAQAGRQAGTGRQKGATISPAHPCAPGEPRCRELLDVCAHRLRAIWQQQHFATLEKRTTD</sequence>
<evidence type="ECO:0000256" key="1">
    <source>
        <dbReference type="SAM" id="MobiDB-lite"/>
    </source>
</evidence>
<keyword evidence="3" id="KW-1185">Reference proteome</keyword>
<evidence type="ECO:0000313" key="2">
    <source>
        <dbReference type="EMBL" id="KAF2102386.1"/>
    </source>
</evidence>